<dbReference type="OrthoDB" id="9792695at2"/>
<dbReference type="CDD" id="cd06464">
    <property type="entry name" value="ACD_sHsps-like"/>
    <property type="match status" value="1"/>
</dbReference>
<feature type="domain" description="SHSP" evidence="3">
    <location>
        <begin position="19"/>
        <end position="134"/>
    </location>
</feature>
<dbReference type="Gene3D" id="2.60.40.790">
    <property type="match status" value="1"/>
</dbReference>
<comment type="similarity">
    <text evidence="1 2">Belongs to the small heat shock protein (HSP20) family.</text>
</comment>
<dbReference type="InterPro" id="IPR002068">
    <property type="entry name" value="A-crystallin/Hsp20_dom"/>
</dbReference>
<dbReference type="InterPro" id="IPR008978">
    <property type="entry name" value="HSP20-like_chaperone"/>
</dbReference>
<gene>
    <name evidence="4" type="ORF">C7443_108111</name>
</gene>
<organism evidence="4 5">
    <name type="scientific">Plasticicumulans acidivorans</name>
    <dbReference type="NCBI Taxonomy" id="886464"/>
    <lineage>
        <taxon>Bacteria</taxon>
        <taxon>Pseudomonadati</taxon>
        <taxon>Pseudomonadota</taxon>
        <taxon>Gammaproteobacteria</taxon>
        <taxon>Candidatus Competibacteraceae</taxon>
        <taxon>Plasticicumulans</taxon>
    </lineage>
</organism>
<proteinExistence type="inferred from homology"/>
<evidence type="ECO:0000259" key="3">
    <source>
        <dbReference type="PROSITE" id="PS01031"/>
    </source>
</evidence>
<dbReference type="RefSeq" id="WP_110019287.1">
    <property type="nucleotide sequence ID" value="NZ_QGTJ01000008.1"/>
</dbReference>
<evidence type="ECO:0000313" key="5">
    <source>
        <dbReference type="Proteomes" id="UP000246569"/>
    </source>
</evidence>
<sequence>MGKNMWVDAGGAGFGPANFAEGAIKPQVDIINADGALIVQVELPGVSEQDIRLSVHQGVLTVAGDKHPHNREEWKREYYVAERAFGAFRRSINLPAGLDEDNAEADFADGVLTVRFPRIGIETLPGKPIPIRPR</sequence>
<dbReference type="PANTHER" id="PTHR11527">
    <property type="entry name" value="HEAT-SHOCK PROTEIN 20 FAMILY MEMBER"/>
    <property type="match status" value="1"/>
</dbReference>
<keyword evidence="5" id="KW-1185">Reference proteome</keyword>
<dbReference type="SUPFAM" id="SSF49764">
    <property type="entry name" value="HSP20-like chaperones"/>
    <property type="match status" value="1"/>
</dbReference>
<evidence type="ECO:0000256" key="1">
    <source>
        <dbReference type="PROSITE-ProRule" id="PRU00285"/>
    </source>
</evidence>
<accession>A0A317MTC4</accession>
<dbReference type="EMBL" id="QGTJ01000008">
    <property type="protein sequence ID" value="PWV60182.1"/>
    <property type="molecule type" value="Genomic_DNA"/>
</dbReference>
<evidence type="ECO:0000256" key="2">
    <source>
        <dbReference type="RuleBase" id="RU003616"/>
    </source>
</evidence>
<dbReference type="AlphaFoldDB" id="A0A317MTC4"/>
<evidence type="ECO:0000313" key="4">
    <source>
        <dbReference type="EMBL" id="PWV60182.1"/>
    </source>
</evidence>
<protein>
    <submittedName>
        <fullName evidence="4">HSP20 family molecular chaperone IbpA</fullName>
    </submittedName>
</protein>
<name>A0A317MTC4_9GAMM</name>
<dbReference type="InterPro" id="IPR031107">
    <property type="entry name" value="Small_HSP"/>
</dbReference>
<dbReference type="Pfam" id="PF00011">
    <property type="entry name" value="HSP20"/>
    <property type="match status" value="1"/>
</dbReference>
<dbReference type="Proteomes" id="UP000246569">
    <property type="component" value="Unassembled WGS sequence"/>
</dbReference>
<reference evidence="4 5" key="1">
    <citation type="submission" date="2018-05" db="EMBL/GenBank/DDBJ databases">
        <title>Genomic Encyclopedia of Type Strains, Phase IV (KMG-IV): sequencing the most valuable type-strain genomes for metagenomic binning, comparative biology and taxonomic classification.</title>
        <authorList>
            <person name="Goeker M."/>
        </authorList>
    </citation>
    <scope>NUCLEOTIDE SEQUENCE [LARGE SCALE GENOMIC DNA]</scope>
    <source>
        <strain evidence="4 5">DSM 23606</strain>
    </source>
</reference>
<dbReference type="PROSITE" id="PS01031">
    <property type="entry name" value="SHSP"/>
    <property type="match status" value="1"/>
</dbReference>
<comment type="caution">
    <text evidence="4">The sequence shown here is derived from an EMBL/GenBank/DDBJ whole genome shotgun (WGS) entry which is preliminary data.</text>
</comment>